<dbReference type="Proteomes" id="UP000030104">
    <property type="component" value="Unassembled WGS sequence"/>
</dbReference>
<keyword evidence="1" id="KW-0472">Membrane</keyword>
<gene>
    <name evidence="2" type="ORF">PITC_033960</name>
</gene>
<evidence type="ECO:0000313" key="3">
    <source>
        <dbReference type="Proteomes" id="UP000030104"/>
    </source>
</evidence>
<keyword evidence="1" id="KW-0812">Transmembrane</keyword>
<sequence>MPRNNEHSLAARLTSSIELDIDSLPESHQQGLISIAAMAFLSLIATSMLLGFITHRLVFWRGSYTRYIGYNQ</sequence>
<evidence type="ECO:0000256" key="1">
    <source>
        <dbReference type="SAM" id="Phobius"/>
    </source>
</evidence>
<dbReference type="HOGENOM" id="CLU_2722982_0_0_1"/>
<reference evidence="2 3" key="1">
    <citation type="journal article" date="2015" name="Mol. Plant Microbe Interact.">
        <title>Genome, transcriptome, and functional analyses of Penicillium expansum provide new insights into secondary metabolism and pathogenicity.</title>
        <authorList>
            <person name="Ballester A.R."/>
            <person name="Marcet-Houben M."/>
            <person name="Levin E."/>
            <person name="Sela N."/>
            <person name="Selma-Lazaro C."/>
            <person name="Carmona L."/>
            <person name="Wisniewski M."/>
            <person name="Droby S."/>
            <person name="Gonzalez-Candelas L."/>
            <person name="Gabaldon T."/>
        </authorList>
    </citation>
    <scope>NUCLEOTIDE SEQUENCE [LARGE SCALE GENOMIC DNA]</scope>
    <source>
        <strain evidence="2 3">PHI-1</strain>
    </source>
</reference>
<accession>A0A0A2LG63</accession>
<keyword evidence="3" id="KW-1185">Reference proteome</keyword>
<dbReference type="STRING" id="40296.A0A0A2LG63"/>
<comment type="caution">
    <text evidence="2">The sequence shown here is derived from an EMBL/GenBank/DDBJ whole genome shotgun (WGS) entry which is preliminary data.</text>
</comment>
<organism evidence="2 3">
    <name type="scientific">Penicillium italicum</name>
    <name type="common">Blue mold</name>
    <dbReference type="NCBI Taxonomy" id="40296"/>
    <lineage>
        <taxon>Eukaryota</taxon>
        <taxon>Fungi</taxon>
        <taxon>Dikarya</taxon>
        <taxon>Ascomycota</taxon>
        <taxon>Pezizomycotina</taxon>
        <taxon>Eurotiomycetes</taxon>
        <taxon>Eurotiomycetidae</taxon>
        <taxon>Eurotiales</taxon>
        <taxon>Aspergillaceae</taxon>
        <taxon>Penicillium</taxon>
    </lineage>
</organism>
<dbReference type="OrthoDB" id="100006at2759"/>
<feature type="transmembrane region" description="Helical" evidence="1">
    <location>
        <begin position="32"/>
        <end position="53"/>
    </location>
</feature>
<proteinExistence type="predicted"/>
<protein>
    <submittedName>
        <fullName evidence="2">Uncharacterized protein</fullName>
    </submittedName>
</protein>
<dbReference type="EMBL" id="JQGA01000016">
    <property type="protein sequence ID" value="KGO78181.1"/>
    <property type="molecule type" value="Genomic_DNA"/>
</dbReference>
<dbReference type="AlphaFoldDB" id="A0A0A2LG63"/>
<evidence type="ECO:0000313" key="2">
    <source>
        <dbReference type="EMBL" id="KGO78181.1"/>
    </source>
</evidence>
<name>A0A0A2LG63_PENIT</name>
<keyword evidence="1" id="KW-1133">Transmembrane helix</keyword>
<dbReference type="PhylomeDB" id="A0A0A2LG63"/>